<evidence type="ECO:0000313" key="3">
    <source>
        <dbReference type="EMBL" id="PLB47144.1"/>
    </source>
</evidence>
<gene>
    <name evidence="3" type="ORF">P170DRAFT_466469</name>
</gene>
<accession>A0A2I2G2N7</accession>
<keyword evidence="2" id="KW-1133">Transmembrane helix</keyword>
<feature type="compositionally biased region" description="Low complexity" evidence="1">
    <location>
        <begin position="181"/>
        <end position="196"/>
    </location>
</feature>
<feature type="region of interest" description="Disordered" evidence="1">
    <location>
        <begin position="418"/>
        <end position="474"/>
    </location>
</feature>
<proteinExistence type="predicted"/>
<comment type="caution">
    <text evidence="3">The sequence shown here is derived from an EMBL/GenBank/DDBJ whole genome shotgun (WGS) entry which is preliminary data.</text>
</comment>
<dbReference type="RefSeq" id="XP_024702446.1">
    <property type="nucleotide sequence ID" value="XM_024852418.1"/>
</dbReference>
<reference evidence="3 4" key="1">
    <citation type="submission" date="2016-12" db="EMBL/GenBank/DDBJ databases">
        <title>The genomes of Aspergillus section Nigri reveals drivers in fungal speciation.</title>
        <authorList>
            <consortium name="DOE Joint Genome Institute"/>
            <person name="Vesth T.C."/>
            <person name="Nybo J."/>
            <person name="Theobald S."/>
            <person name="Brandl J."/>
            <person name="Frisvad J.C."/>
            <person name="Nielsen K.F."/>
            <person name="Lyhne E.K."/>
            <person name="Kogle M.E."/>
            <person name="Kuo A."/>
            <person name="Riley R."/>
            <person name="Clum A."/>
            <person name="Nolan M."/>
            <person name="Lipzen A."/>
            <person name="Salamov A."/>
            <person name="Henrissat B."/>
            <person name="Wiebenga A."/>
            <person name="De Vries R.P."/>
            <person name="Grigoriev I.V."/>
            <person name="Mortensen U.H."/>
            <person name="Andersen M.R."/>
            <person name="Baker S.E."/>
        </authorList>
    </citation>
    <scope>NUCLEOTIDE SEQUENCE [LARGE SCALE GENOMIC DNA]</scope>
    <source>
        <strain evidence="3 4">IBT 23096</strain>
    </source>
</reference>
<feature type="transmembrane region" description="Helical" evidence="2">
    <location>
        <begin position="42"/>
        <end position="61"/>
    </location>
</feature>
<evidence type="ECO:0000313" key="4">
    <source>
        <dbReference type="Proteomes" id="UP000234275"/>
    </source>
</evidence>
<evidence type="ECO:0000256" key="1">
    <source>
        <dbReference type="SAM" id="MobiDB-lite"/>
    </source>
</evidence>
<dbReference type="OrthoDB" id="4510929at2759"/>
<dbReference type="AlphaFoldDB" id="A0A2I2G2N7"/>
<dbReference type="VEuPathDB" id="FungiDB:P170DRAFT_466469"/>
<sequence>MTDKPRKFEPAGRQSRRVLLSLGLGSSREALASLLISLSPSLFVGAFYLVCLFICVTIPDIESLSTRVSIPISASAPAAVSGPLLSLSAPSSSPAITPAGLHGGDAALTVSAASAASGSLPFPSLSTSAETDGGTASSSVVATDTTAAAAASVSASGPGPGLPRSPTLVRIPTTIPPPATAPATAPTSLKPSTTSSHTEPGTPIYRRPRSLSFYDASTSSDAILPQNRHLIQNEGGIGTSQHAAATRDAATRSPRKTGLIITPSGAPNPGFKGSASPSISAFRRVVSASASARNRTSSLSPALAPQYQPQASASASARRTSYPFRAEDLNAAYWRAAEGSGFRESIDTRGYAPGGESPVRGILKRRHAVMARDFTAPEKKVTFAESGQGEGEGEVKGELDEDWLSELIQSVLRVTLDEGEGEASSGSHVQGSVGQGSGGVVSARGDVSGGRVSGHVVDSDEEDVFPAEEFCHEQ</sequence>
<feature type="compositionally biased region" description="Low complexity" evidence="1">
    <location>
        <begin position="296"/>
        <end position="317"/>
    </location>
</feature>
<feature type="region of interest" description="Disordered" evidence="1">
    <location>
        <begin position="296"/>
        <end position="318"/>
    </location>
</feature>
<organism evidence="3 4">
    <name type="scientific">Aspergillus steynii IBT 23096</name>
    <dbReference type="NCBI Taxonomy" id="1392250"/>
    <lineage>
        <taxon>Eukaryota</taxon>
        <taxon>Fungi</taxon>
        <taxon>Dikarya</taxon>
        <taxon>Ascomycota</taxon>
        <taxon>Pezizomycotina</taxon>
        <taxon>Eurotiomycetes</taxon>
        <taxon>Eurotiomycetidae</taxon>
        <taxon>Eurotiales</taxon>
        <taxon>Aspergillaceae</taxon>
        <taxon>Aspergillus</taxon>
        <taxon>Aspergillus subgen. Circumdati</taxon>
    </lineage>
</organism>
<keyword evidence="4" id="KW-1185">Reference proteome</keyword>
<feature type="region of interest" description="Disordered" evidence="1">
    <location>
        <begin position="174"/>
        <end position="209"/>
    </location>
</feature>
<name>A0A2I2G2N7_9EURO</name>
<evidence type="ECO:0000256" key="2">
    <source>
        <dbReference type="SAM" id="Phobius"/>
    </source>
</evidence>
<keyword evidence="2" id="KW-0812">Transmembrane</keyword>
<dbReference type="GeneID" id="36560116"/>
<dbReference type="EMBL" id="MSFO01000006">
    <property type="protein sequence ID" value="PLB47144.1"/>
    <property type="molecule type" value="Genomic_DNA"/>
</dbReference>
<protein>
    <submittedName>
        <fullName evidence="3">Uncharacterized protein</fullName>
    </submittedName>
</protein>
<feature type="region of interest" description="Disordered" evidence="1">
    <location>
        <begin position="237"/>
        <end position="277"/>
    </location>
</feature>
<dbReference type="Proteomes" id="UP000234275">
    <property type="component" value="Unassembled WGS sequence"/>
</dbReference>
<keyword evidence="2" id="KW-0472">Membrane</keyword>